<sequence>MTRIRRCIGHEHVLHLLDQIGEKQRRRWPPAVHVRSRHRRLHRHSFDGVPLDRDLIQLIEFPLHLHDLDPLIAAVLSTTVTPLITPFTDLSRINASPRKNVLVTAGELDVDPDAAESGGLVVAVDAGDQIRLAGEGDSSLRGEDDYVGADVVVSGEGDGGAGEEALAGIGAGGDVLSEVGGADDGLVAAFRED</sequence>
<organism evidence="1">
    <name type="scientific">Salvia splendens</name>
    <name type="common">Scarlet sage</name>
    <dbReference type="NCBI Taxonomy" id="180675"/>
    <lineage>
        <taxon>Eukaryota</taxon>
        <taxon>Viridiplantae</taxon>
        <taxon>Streptophyta</taxon>
        <taxon>Embryophyta</taxon>
        <taxon>Tracheophyta</taxon>
        <taxon>Spermatophyta</taxon>
        <taxon>Magnoliopsida</taxon>
        <taxon>eudicotyledons</taxon>
        <taxon>Gunneridae</taxon>
        <taxon>Pentapetalae</taxon>
        <taxon>asterids</taxon>
        <taxon>lamiids</taxon>
        <taxon>Lamiales</taxon>
        <taxon>Lamiaceae</taxon>
        <taxon>Nepetoideae</taxon>
        <taxon>Mentheae</taxon>
        <taxon>Salviinae</taxon>
        <taxon>Salvia</taxon>
        <taxon>Salvia subgen. Calosphace</taxon>
        <taxon>core Calosphace</taxon>
    </lineage>
</organism>
<accession>A0A8X8ZUT1</accession>
<dbReference type="AlphaFoldDB" id="A0A8X8ZUT1"/>
<reference evidence="1" key="2">
    <citation type="submission" date="2020-08" db="EMBL/GenBank/DDBJ databases">
        <title>Plant Genome Project.</title>
        <authorList>
            <person name="Zhang R.-G."/>
        </authorList>
    </citation>
    <scope>NUCLEOTIDE SEQUENCE</scope>
    <source>
        <strain evidence="1">Huo1</strain>
        <tissue evidence="1">Leaf</tissue>
    </source>
</reference>
<reference evidence="1" key="1">
    <citation type="submission" date="2018-01" db="EMBL/GenBank/DDBJ databases">
        <authorList>
            <person name="Mao J.F."/>
        </authorList>
    </citation>
    <scope>NUCLEOTIDE SEQUENCE</scope>
    <source>
        <strain evidence="1">Huo1</strain>
        <tissue evidence="1">Leaf</tissue>
    </source>
</reference>
<protein>
    <submittedName>
        <fullName evidence="1">Uncharacterized protein</fullName>
    </submittedName>
</protein>
<name>A0A8X8ZUT1_SALSN</name>
<keyword evidence="2" id="KW-1185">Reference proteome</keyword>
<proteinExistence type="predicted"/>
<evidence type="ECO:0000313" key="1">
    <source>
        <dbReference type="EMBL" id="KAG6417401.1"/>
    </source>
</evidence>
<evidence type="ECO:0000313" key="2">
    <source>
        <dbReference type="Proteomes" id="UP000298416"/>
    </source>
</evidence>
<gene>
    <name evidence="1" type="ORF">SASPL_119558</name>
</gene>
<dbReference type="EMBL" id="PNBA02000007">
    <property type="protein sequence ID" value="KAG6417401.1"/>
    <property type="molecule type" value="Genomic_DNA"/>
</dbReference>
<comment type="caution">
    <text evidence="1">The sequence shown here is derived from an EMBL/GenBank/DDBJ whole genome shotgun (WGS) entry which is preliminary data.</text>
</comment>
<dbReference type="Proteomes" id="UP000298416">
    <property type="component" value="Unassembled WGS sequence"/>
</dbReference>